<dbReference type="InterPro" id="IPR052483">
    <property type="entry name" value="bZIP_transcription_regulators"/>
</dbReference>
<evidence type="ECO:0000256" key="4">
    <source>
        <dbReference type="ARBA" id="ARBA00023163"/>
    </source>
</evidence>
<dbReference type="AlphaFoldDB" id="J3KXK7"/>
<evidence type="ECO:0000259" key="8">
    <source>
        <dbReference type="PROSITE" id="PS50217"/>
    </source>
</evidence>
<feature type="compositionally biased region" description="Basic residues" evidence="7">
    <location>
        <begin position="287"/>
        <end position="300"/>
    </location>
</feature>
<accession>J3KXK7</accession>
<protein>
    <recommendedName>
        <fullName evidence="8">BZIP domain-containing protein</fullName>
    </recommendedName>
</protein>
<feature type="compositionally biased region" description="Basic and acidic residues" evidence="7">
    <location>
        <begin position="301"/>
        <end position="315"/>
    </location>
</feature>
<dbReference type="CDD" id="cd14703">
    <property type="entry name" value="bZIP_plant_RF2"/>
    <property type="match status" value="1"/>
</dbReference>
<sequence length="363" mass="39496">MAQLPPKIPTMATAWPEFGGGHHHHAHGHHHQRSPSMGAFLAAPLPPFPPPPPAPANGGAHQQQQQQPSWVDEFLDFSAAKRGAHRRSVSDSVAFLDPVADDNAGVGAHDFDRLDDDQLMSMFSDDLQPPPPQQQPAAPAASASSPSDHNSMNDEKQDKGETEEAQSECDGATPGQPASPATVDPKRVKRILANRQSAQRSRVRKLQYISELERSVTSLQTEVSALSPRVAFLDHQRSLLTLGNSHLKQRIAALAQDKIFKDGGTEEGDREAAANLPPAKPQERGIHTGRRGRPGPRQRQGRPDRQRGDRRARGLVIDRPRSGRAVCSEVALASAPRQPRALPRAGRRHVRFGALFGFAFFGV</sequence>
<dbReference type="EnsemblPlants" id="OB01G17130.1">
    <property type="protein sequence ID" value="OB01G17130.1"/>
    <property type="gene ID" value="OB01G17130"/>
</dbReference>
<dbReference type="Gene3D" id="1.20.5.170">
    <property type="match status" value="1"/>
</dbReference>
<keyword evidence="2" id="KW-0805">Transcription regulation</keyword>
<dbReference type="STRING" id="4533.J3KXK7"/>
<name>J3KXK7_ORYBR</name>
<reference evidence="9" key="1">
    <citation type="journal article" date="2013" name="Nat. Commun.">
        <title>Whole-genome sequencing of Oryza brachyantha reveals mechanisms underlying Oryza genome evolution.</title>
        <authorList>
            <person name="Chen J."/>
            <person name="Huang Q."/>
            <person name="Gao D."/>
            <person name="Wang J."/>
            <person name="Lang Y."/>
            <person name="Liu T."/>
            <person name="Li B."/>
            <person name="Bai Z."/>
            <person name="Luis Goicoechea J."/>
            <person name="Liang C."/>
            <person name="Chen C."/>
            <person name="Zhang W."/>
            <person name="Sun S."/>
            <person name="Liao Y."/>
            <person name="Zhang X."/>
            <person name="Yang L."/>
            <person name="Song C."/>
            <person name="Wang M."/>
            <person name="Shi J."/>
            <person name="Liu G."/>
            <person name="Liu J."/>
            <person name="Zhou H."/>
            <person name="Zhou W."/>
            <person name="Yu Q."/>
            <person name="An N."/>
            <person name="Chen Y."/>
            <person name="Cai Q."/>
            <person name="Wang B."/>
            <person name="Liu B."/>
            <person name="Min J."/>
            <person name="Huang Y."/>
            <person name="Wu H."/>
            <person name="Li Z."/>
            <person name="Zhang Y."/>
            <person name="Yin Y."/>
            <person name="Song W."/>
            <person name="Jiang J."/>
            <person name="Jackson S.A."/>
            <person name="Wing R.A."/>
            <person name="Wang J."/>
            <person name="Chen M."/>
        </authorList>
    </citation>
    <scope>NUCLEOTIDE SEQUENCE [LARGE SCALE GENOMIC DNA]</scope>
    <source>
        <strain evidence="9">cv. IRGC 101232</strain>
    </source>
</reference>
<dbReference type="Gramene" id="OB01G17130.1">
    <property type="protein sequence ID" value="OB01G17130.1"/>
    <property type="gene ID" value="OB01G17130"/>
</dbReference>
<proteinExistence type="predicted"/>
<keyword evidence="5" id="KW-0539">Nucleus</keyword>
<comment type="subcellular location">
    <subcellularLocation>
        <location evidence="1">Nucleus</location>
    </subcellularLocation>
</comment>
<feature type="region of interest" description="Disordered" evidence="7">
    <location>
        <begin position="263"/>
        <end position="315"/>
    </location>
</feature>
<feature type="compositionally biased region" description="Low complexity" evidence="7">
    <location>
        <begin position="135"/>
        <end position="147"/>
    </location>
</feature>
<dbReference type="PROSITE" id="PS50217">
    <property type="entry name" value="BZIP"/>
    <property type="match status" value="1"/>
</dbReference>
<reference evidence="9" key="2">
    <citation type="submission" date="2013-04" db="UniProtKB">
        <authorList>
            <consortium name="EnsemblPlants"/>
        </authorList>
    </citation>
    <scope>IDENTIFICATION</scope>
</reference>
<keyword evidence="10" id="KW-1185">Reference proteome</keyword>
<dbReference type="PANTHER" id="PTHR46391">
    <property type="entry name" value="BASIC LEUCINE ZIPPER 34"/>
    <property type="match status" value="1"/>
</dbReference>
<comment type="function">
    <text evidence="6">Transcription regulator.</text>
</comment>
<evidence type="ECO:0000313" key="9">
    <source>
        <dbReference type="EnsemblPlants" id="OB01G17130.1"/>
    </source>
</evidence>
<feature type="compositionally biased region" description="Low complexity" evidence="7">
    <location>
        <begin position="56"/>
        <end position="68"/>
    </location>
</feature>
<dbReference type="Pfam" id="PF00170">
    <property type="entry name" value="bZIP_1"/>
    <property type="match status" value="1"/>
</dbReference>
<dbReference type="GO" id="GO:0003700">
    <property type="term" value="F:DNA-binding transcription factor activity"/>
    <property type="evidence" value="ECO:0007669"/>
    <property type="project" value="InterPro"/>
</dbReference>
<dbReference type="SUPFAM" id="SSF57959">
    <property type="entry name" value="Leucine zipper domain"/>
    <property type="match status" value="1"/>
</dbReference>
<feature type="compositionally biased region" description="Pro residues" evidence="7">
    <location>
        <begin position="44"/>
        <end position="55"/>
    </location>
</feature>
<evidence type="ECO:0000256" key="7">
    <source>
        <dbReference type="SAM" id="MobiDB-lite"/>
    </source>
</evidence>
<dbReference type="OMA" id="HNSMNDE"/>
<evidence type="ECO:0000313" key="10">
    <source>
        <dbReference type="Proteomes" id="UP000006038"/>
    </source>
</evidence>
<dbReference type="eggNOG" id="ENOG502QQW5">
    <property type="taxonomic scope" value="Eukaryota"/>
</dbReference>
<evidence type="ECO:0000256" key="5">
    <source>
        <dbReference type="ARBA" id="ARBA00023242"/>
    </source>
</evidence>
<keyword evidence="3" id="KW-0238">DNA-binding</keyword>
<dbReference type="GO" id="GO:0045893">
    <property type="term" value="P:positive regulation of DNA-templated transcription"/>
    <property type="evidence" value="ECO:0007669"/>
    <property type="project" value="TreeGrafter"/>
</dbReference>
<feature type="compositionally biased region" description="Basic and acidic residues" evidence="7">
    <location>
        <begin position="151"/>
        <end position="162"/>
    </location>
</feature>
<dbReference type="Proteomes" id="UP000006038">
    <property type="component" value="Chromosome 1"/>
</dbReference>
<dbReference type="PANTHER" id="PTHR46391:SF20">
    <property type="entry name" value="BASIC LEUCINE ZIPPER 61"/>
    <property type="match status" value="1"/>
</dbReference>
<dbReference type="HOGENOM" id="CLU_059253_1_0_1"/>
<feature type="compositionally biased region" description="Basic residues" evidence="7">
    <location>
        <begin position="21"/>
        <end position="33"/>
    </location>
</feature>
<dbReference type="InterPro" id="IPR004827">
    <property type="entry name" value="bZIP"/>
</dbReference>
<evidence type="ECO:0000256" key="3">
    <source>
        <dbReference type="ARBA" id="ARBA00023125"/>
    </source>
</evidence>
<dbReference type="GO" id="GO:0005634">
    <property type="term" value="C:nucleus"/>
    <property type="evidence" value="ECO:0007669"/>
    <property type="project" value="UniProtKB-SubCell"/>
</dbReference>
<feature type="region of interest" description="Disordered" evidence="7">
    <location>
        <begin position="1"/>
        <end position="75"/>
    </location>
</feature>
<feature type="domain" description="BZIP" evidence="8">
    <location>
        <begin position="184"/>
        <end position="240"/>
    </location>
</feature>
<keyword evidence="4" id="KW-0804">Transcription</keyword>
<dbReference type="InterPro" id="IPR046347">
    <property type="entry name" value="bZIP_sf"/>
</dbReference>
<evidence type="ECO:0000256" key="6">
    <source>
        <dbReference type="ARBA" id="ARBA00059304"/>
    </source>
</evidence>
<dbReference type="InterPro" id="IPR044759">
    <property type="entry name" value="bZIP_RF2"/>
</dbReference>
<organism evidence="9">
    <name type="scientific">Oryza brachyantha</name>
    <name type="common">malo sina</name>
    <dbReference type="NCBI Taxonomy" id="4533"/>
    <lineage>
        <taxon>Eukaryota</taxon>
        <taxon>Viridiplantae</taxon>
        <taxon>Streptophyta</taxon>
        <taxon>Embryophyta</taxon>
        <taxon>Tracheophyta</taxon>
        <taxon>Spermatophyta</taxon>
        <taxon>Magnoliopsida</taxon>
        <taxon>Liliopsida</taxon>
        <taxon>Poales</taxon>
        <taxon>Poaceae</taxon>
        <taxon>BOP clade</taxon>
        <taxon>Oryzoideae</taxon>
        <taxon>Oryzeae</taxon>
        <taxon>Oryzinae</taxon>
        <taxon>Oryza</taxon>
    </lineage>
</organism>
<dbReference type="FunFam" id="1.20.5.170:FF:000057">
    <property type="entry name" value="Basic leucine zipper 61"/>
    <property type="match status" value="1"/>
</dbReference>
<dbReference type="GO" id="GO:0003677">
    <property type="term" value="F:DNA binding"/>
    <property type="evidence" value="ECO:0007669"/>
    <property type="project" value="UniProtKB-KW"/>
</dbReference>
<dbReference type="PROSITE" id="PS00036">
    <property type="entry name" value="BZIP_BASIC"/>
    <property type="match status" value="1"/>
</dbReference>
<dbReference type="SMART" id="SM00338">
    <property type="entry name" value="BRLZ"/>
    <property type="match status" value="1"/>
</dbReference>
<evidence type="ECO:0000256" key="1">
    <source>
        <dbReference type="ARBA" id="ARBA00004123"/>
    </source>
</evidence>
<feature type="region of interest" description="Disordered" evidence="7">
    <location>
        <begin position="121"/>
        <end position="187"/>
    </location>
</feature>
<evidence type="ECO:0000256" key="2">
    <source>
        <dbReference type="ARBA" id="ARBA00023015"/>
    </source>
</evidence>